<dbReference type="InterPro" id="IPR051328">
    <property type="entry name" value="T7SS_ABC-Transporter"/>
</dbReference>
<comment type="subcellular location">
    <subcellularLocation>
        <location evidence="1">Membrane</location>
        <topology evidence="1">Multi-pass membrane protein</topology>
    </subcellularLocation>
</comment>
<feature type="transmembrane region" description="Helical" evidence="5">
    <location>
        <begin position="277"/>
        <end position="299"/>
    </location>
</feature>
<feature type="transmembrane region" description="Helical" evidence="5">
    <location>
        <begin position="240"/>
        <end position="265"/>
    </location>
</feature>
<organism evidence="7 8">
    <name type="scientific">Limosilactobacillus alvi</name>
    <dbReference type="NCBI Taxonomy" id="990412"/>
    <lineage>
        <taxon>Bacteria</taxon>
        <taxon>Bacillati</taxon>
        <taxon>Bacillota</taxon>
        <taxon>Bacilli</taxon>
        <taxon>Lactobacillales</taxon>
        <taxon>Lactobacillaceae</taxon>
        <taxon>Limosilactobacillus</taxon>
    </lineage>
</organism>
<dbReference type="Proteomes" id="UP000776629">
    <property type="component" value="Unassembled WGS sequence"/>
</dbReference>
<feature type="transmembrane region" description="Helical" evidence="5">
    <location>
        <begin position="305"/>
        <end position="327"/>
    </location>
</feature>
<accession>A0ABS2EML3</accession>
<proteinExistence type="predicted"/>
<keyword evidence="3 5" id="KW-1133">Transmembrane helix</keyword>
<evidence type="ECO:0000313" key="7">
    <source>
        <dbReference type="EMBL" id="MBM6753648.1"/>
    </source>
</evidence>
<dbReference type="Gene3D" id="3.40.1710.10">
    <property type="entry name" value="abc type-2 transporter like domain"/>
    <property type="match status" value="1"/>
</dbReference>
<protein>
    <recommendedName>
        <fullName evidence="6">ABC-2 type transporter transmembrane domain-containing protein</fullName>
    </recommendedName>
</protein>
<dbReference type="EMBL" id="JACJJQ010000007">
    <property type="protein sequence ID" value="MBM6753648.1"/>
    <property type="molecule type" value="Genomic_DNA"/>
</dbReference>
<evidence type="ECO:0000256" key="2">
    <source>
        <dbReference type="ARBA" id="ARBA00022692"/>
    </source>
</evidence>
<evidence type="ECO:0000256" key="1">
    <source>
        <dbReference type="ARBA" id="ARBA00004141"/>
    </source>
</evidence>
<dbReference type="PANTHER" id="PTHR43077:SF10">
    <property type="entry name" value="TRANSPORT PERMEASE PROTEIN"/>
    <property type="match status" value="1"/>
</dbReference>
<evidence type="ECO:0000313" key="8">
    <source>
        <dbReference type="Proteomes" id="UP000776629"/>
    </source>
</evidence>
<evidence type="ECO:0000256" key="5">
    <source>
        <dbReference type="SAM" id="Phobius"/>
    </source>
</evidence>
<evidence type="ECO:0000259" key="6">
    <source>
        <dbReference type="Pfam" id="PF12698"/>
    </source>
</evidence>
<reference evidence="7 8" key="1">
    <citation type="journal article" date="2021" name="Sci. Rep.">
        <title>The distribution of antibiotic resistance genes in chicken gut microbiota commensals.</title>
        <authorList>
            <person name="Juricova H."/>
            <person name="Matiasovicova J."/>
            <person name="Kubasova T."/>
            <person name="Cejkova D."/>
            <person name="Rychlik I."/>
        </authorList>
    </citation>
    <scope>NUCLEOTIDE SEQUENCE [LARGE SCALE GENOMIC DNA]</scope>
    <source>
        <strain evidence="7 8">An810</strain>
    </source>
</reference>
<dbReference type="InterPro" id="IPR013525">
    <property type="entry name" value="ABC2_TM"/>
</dbReference>
<feature type="domain" description="ABC-2 type transporter transmembrane" evidence="6">
    <location>
        <begin position="3"/>
        <end position="376"/>
    </location>
</feature>
<gene>
    <name evidence="7" type="ORF">H5993_02565</name>
</gene>
<keyword evidence="8" id="KW-1185">Reference proteome</keyword>
<dbReference type="PANTHER" id="PTHR43077">
    <property type="entry name" value="TRANSPORT PERMEASE YVFS-RELATED"/>
    <property type="match status" value="1"/>
</dbReference>
<dbReference type="Pfam" id="PF12698">
    <property type="entry name" value="ABC2_membrane_3"/>
    <property type="match status" value="1"/>
</dbReference>
<feature type="transmembrane region" description="Helical" evidence="5">
    <location>
        <begin position="207"/>
        <end position="228"/>
    </location>
</feature>
<name>A0ABS2EML3_9LACO</name>
<sequence length="394" mass="43324">MPNNTNKLPITIVNQDSKSHALQHQIKASLQDNFDTIKTTANLKKAKQQLNRRETYLVIDIPANFSRQVQANQKAQLHFYINEANQTSVVSGMRTVARTVGNNIQQKVIIKKGQAILAASAVKKLNQQVATAKAQLQAQVDQAETPQMAKQIAQTGQAKIAQTAKVGQAKINQSVSQAYQGVANGVQIKMHYTNPVKEGLNYSLAPFFANLALYLGSMLGATILYGTYAKFAPTIGRWRAFLALQLTFAIIAIIIGGLYTGYLRLMLGGIKGTAINLWLNAGLLLFAGYDLNLVMLLLFGQAGTIVNIFFTMLQVVACAGMLPVVTLNTFFQAIHYLSPMFYATSLNFNLFYGGAGMANLFSQFTILILGLIILNTFIVSFRKRQFLLDMNKLI</sequence>
<evidence type="ECO:0000256" key="3">
    <source>
        <dbReference type="ARBA" id="ARBA00022989"/>
    </source>
</evidence>
<comment type="caution">
    <text evidence="7">The sequence shown here is derived from an EMBL/GenBank/DDBJ whole genome shotgun (WGS) entry which is preliminary data.</text>
</comment>
<keyword evidence="4 5" id="KW-0472">Membrane</keyword>
<evidence type="ECO:0000256" key="4">
    <source>
        <dbReference type="ARBA" id="ARBA00023136"/>
    </source>
</evidence>
<feature type="transmembrane region" description="Helical" evidence="5">
    <location>
        <begin position="360"/>
        <end position="381"/>
    </location>
</feature>
<keyword evidence="2 5" id="KW-0812">Transmembrane</keyword>